<evidence type="ECO:0000256" key="1">
    <source>
        <dbReference type="SAM" id="SignalP"/>
    </source>
</evidence>
<accession>A0A7S3QCC1</accession>
<organism evidence="2">
    <name type="scientific">Chaetoceros debilis</name>
    <dbReference type="NCBI Taxonomy" id="122233"/>
    <lineage>
        <taxon>Eukaryota</taxon>
        <taxon>Sar</taxon>
        <taxon>Stramenopiles</taxon>
        <taxon>Ochrophyta</taxon>
        <taxon>Bacillariophyta</taxon>
        <taxon>Coscinodiscophyceae</taxon>
        <taxon>Chaetocerotophycidae</taxon>
        <taxon>Chaetocerotales</taxon>
        <taxon>Chaetocerotaceae</taxon>
        <taxon>Chaetoceros</taxon>
    </lineage>
</organism>
<keyword evidence="1" id="KW-0732">Signal</keyword>
<dbReference type="AlphaFoldDB" id="A0A7S3QCC1"/>
<protein>
    <submittedName>
        <fullName evidence="2">Uncharacterized protein</fullName>
    </submittedName>
</protein>
<proteinExistence type="predicted"/>
<feature type="signal peptide" evidence="1">
    <location>
        <begin position="1"/>
        <end position="17"/>
    </location>
</feature>
<feature type="chain" id="PRO_5030917297" evidence="1">
    <location>
        <begin position="18"/>
        <end position="460"/>
    </location>
</feature>
<reference evidence="2" key="1">
    <citation type="submission" date="2021-01" db="EMBL/GenBank/DDBJ databases">
        <authorList>
            <person name="Corre E."/>
            <person name="Pelletier E."/>
            <person name="Niang G."/>
            <person name="Scheremetjew M."/>
            <person name="Finn R."/>
            <person name="Kale V."/>
            <person name="Holt S."/>
            <person name="Cochrane G."/>
            <person name="Meng A."/>
            <person name="Brown T."/>
            <person name="Cohen L."/>
        </authorList>
    </citation>
    <scope>NUCLEOTIDE SEQUENCE</scope>
    <source>
        <strain evidence="2">MM31A-1</strain>
    </source>
</reference>
<gene>
    <name evidence="2" type="ORF">CDEB00056_LOCUS17452</name>
</gene>
<evidence type="ECO:0000313" key="2">
    <source>
        <dbReference type="EMBL" id="CAE0472599.1"/>
    </source>
</evidence>
<sequence length="460" mass="52811">MFHVMVSFAFFLLGAAAMHANQSIAFESNSDSVRLHSRKDLASPTLISNPSTMCINDPYLMPRAWRAAPSLDFLDNKPWSTSERTECDEATNHGLDELIGFFQHATERQIERLGVDAVNSLFDYVVTSEQETPEFYRKALHEAIRVIKITTRSYMEEYEDSCDSNEAFTLMKYVGYADDLHKASLPQGGDKQLKHIRDKLVKKLQNIIDECDSNLGFLIGDIHWREKLNDYSLDSGEVYEWNLGAIALNQCMTIPDLSMPVDTKEFVAKVWRYFYDYDIPGFLDYELRGDNRSATDSWVDMAYLATHVAYIPTGYGRHYQYLTESPHLYHFCRESFYAAMEEGGHDLAAEFVDMLKIYGCTEENDIQVRHGVRYIMSLYKEAGNSFVNHREEGASAPSDYDTIHKPWTGIAALWKYDRSMSFEPENPGSYGDMFRSAVKSLGYDSVSILEDDVEYERPVY</sequence>
<dbReference type="EMBL" id="HBIO01022714">
    <property type="protein sequence ID" value="CAE0472599.1"/>
    <property type="molecule type" value="Transcribed_RNA"/>
</dbReference>
<name>A0A7S3QCC1_9STRA</name>